<sequence>PGSSVDYWWVVKDASSDRIETTPSRVEFDDNRYSWHSLTEGEVTIYWYKGDDSFARGIMLSAQQALARLTEDTGAELEKPAKLYIYANTQDLQGAMIYPQEWTGGVAFTRYGIIAIGIAPDNLYWGKRAIAHELTHLVIHQMTLNPYNDLPTWLDEGLAMHTEGILGLEYTAYLNRAIAEKSLISVRSLSSPFSAYAEQSYLSYAQSYSLVDFLISKYGQTRMLELLLTFRQGSSYDGALEKVYGFDMDGLDTLWQDYLTMSAQSIEDKGRHPALIETLAALATALL</sequence>
<proteinExistence type="predicted"/>
<dbReference type="InterPro" id="IPR039568">
    <property type="entry name" value="Peptidase_MA-like_dom"/>
</dbReference>
<feature type="domain" description="Peptidase MA-like" evidence="1">
    <location>
        <begin position="62"/>
        <end position="259"/>
    </location>
</feature>
<evidence type="ECO:0000313" key="2">
    <source>
        <dbReference type="EMBL" id="GAH59850.1"/>
    </source>
</evidence>
<evidence type="ECO:0000259" key="1">
    <source>
        <dbReference type="Pfam" id="PF13485"/>
    </source>
</evidence>
<protein>
    <recommendedName>
        <fullName evidence="1">Peptidase MA-like domain-containing protein</fullName>
    </recommendedName>
</protein>
<feature type="non-terminal residue" evidence="2">
    <location>
        <position position="287"/>
    </location>
</feature>
<dbReference type="AlphaFoldDB" id="X1HRZ6"/>
<dbReference type="Pfam" id="PF13485">
    <property type="entry name" value="Peptidase_MA_2"/>
    <property type="match status" value="1"/>
</dbReference>
<dbReference type="EMBL" id="BARU01020053">
    <property type="protein sequence ID" value="GAH59850.1"/>
    <property type="molecule type" value="Genomic_DNA"/>
</dbReference>
<comment type="caution">
    <text evidence="2">The sequence shown here is derived from an EMBL/GenBank/DDBJ whole genome shotgun (WGS) entry which is preliminary data.</text>
</comment>
<name>X1HRZ6_9ZZZZ</name>
<reference evidence="2" key="1">
    <citation type="journal article" date="2014" name="Front. Microbiol.">
        <title>High frequency of phylogenetically diverse reductive dehalogenase-homologous genes in deep subseafloor sedimentary metagenomes.</title>
        <authorList>
            <person name="Kawai M."/>
            <person name="Futagami T."/>
            <person name="Toyoda A."/>
            <person name="Takaki Y."/>
            <person name="Nishi S."/>
            <person name="Hori S."/>
            <person name="Arai W."/>
            <person name="Tsubouchi T."/>
            <person name="Morono Y."/>
            <person name="Uchiyama I."/>
            <person name="Ito T."/>
            <person name="Fujiyama A."/>
            <person name="Inagaki F."/>
            <person name="Takami H."/>
        </authorList>
    </citation>
    <scope>NUCLEOTIDE SEQUENCE</scope>
    <source>
        <strain evidence="2">Expedition CK06-06</strain>
    </source>
</reference>
<feature type="non-terminal residue" evidence="2">
    <location>
        <position position="1"/>
    </location>
</feature>
<accession>X1HRZ6</accession>
<gene>
    <name evidence="2" type="ORF">S03H2_32970</name>
</gene>
<organism evidence="2">
    <name type="scientific">marine sediment metagenome</name>
    <dbReference type="NCBI Taxonomy" id="412755"/>
    <lineage>
        <taxon>unclassified sequences</taxon>
        <taxon>metagenomes</taxon>
        <taxon>ecological metagenomes</taxon>
    </lineage>
</organism>